<dbReference type="PANTHER" id="PTHR33215:SF13">
    <property type="entry name" value="PROTEIN DISTAL ANTENNA"/>
    <property type="match status" value="1"/>
</dbReference>
<dbReference type="AlphaFoldDB" id="A0A1U7M426"/>
<dbReference type="GO" id="GO:0006313">
    <property type="term" value="P:DNA transposition"/>
    <property type="evidence" value="ECO:0007669"/>
    <property type="project" value="InterPro"/>
</dbReference>
<feature type="coiled-coil region" evidence="1">
    <location>
        <begin position="64"/>
        <end position="98"/>
    </location>
</feature>
<dbReference type="GO" id="GO:0004803">
    <property type="term" value="F:transposase activity"/>
    <property type="evidence" value="ECO:0007669"/>
    <property type="project" value="InterPro"/>
</dbReference>
<dbReference type="PANTHER" id="PTHR33215">
    <property type="entry name" value="PROTEIN DISTAL ANTENNA"/>
    <property type="match status" value="1"/>
</dbReference>
<dbReference type="RefSeq" id="WP_075727339.1">
    <property type="nucleotide sequence ID" value="NZ_LTDM01000043.1"/>
</dbReference>
<dbReference type="OrthoDB" id="9813731at2"/>
<dbReference type="Pfam" id="PF01527">
    <property type="entry name" value="HTH_Tnp_1"/>
    <property type="match status" value="1"/>
</dbReference>
<dbReference type="GO" id="GO:0003677">
    <property type="term" value="F:DNA binding"/>
    <property type="evidence" value="ECO:0007669"/>
    <property type="project" value="InterPro"/>
</dbReference>
<proteinExistence type="predicted"/>
<sequence>MKKRKKQYSEEFKQDAVNYYYSSGKSMKDAADDLKISSSSLNNWIQSAKSNDGIVEHRGSGNYSSDAEKEIARLKKELRDKEDALDILKKAIGILNED</sequence>
<evidence type="ECO:0000256" key="1">
    <source>
        <dbReference type="SAM" id="Coils"/>
    </source>
</evidence>
<dbReference type="Proteomes" id="UP000186112">
    <property type="component" value="Unassembled WGS sequence"/>
</dbReference>
<evidence type="ECO:0000313" key="2">
    <source>
        <dbReference type="EMBL" id="OLS02035.1"/>
    </source>
</evidence>
<dbReference type="InterPro" id="IPR051839">
    <property type="entry name" value="RD_transcriptional_regulator"/>
</dbReference>
<name>A0A1U7M426_TISCR</name>
<organism evidence="2 3">
    <name type="scientific">Tissierella creatinophila DSM 6911</name>
    <dbReference type="NCBI Taxonomy" id="1123403"/>
    <lineage>
        <taxon>Bacteria</taxon>
        <taxon>Bacillati</taxon>
        <taxon>Bacillota</taxon>
        <taxon>Tissierellia</taxon>
        <taxon>Tissierellales</taxon>
        <taxon>Tissierellaceae</taxon>
        <taxon>Tissierella</taxon>
    </lineage>
</organism>
<dbReference type="InterPro" id="IPR009057">
    <property type="entry name" value="Homeodomain-like_sf"/>
</dbReference>
<accession>A0A1U7M426</accession>
<gene>
    <name evidence="2" type="ORF">TICRE_18520</name>
</gene>
<evidence type="ECO:0000313" key="3">
    <source>
        <dbReference type="Proteomes" id="UP000186112"/>
    </source>
</evidence>
<comment type="caution">
    <text evidence="2">The sequence shown here is derived from an EMBL/GenBank/DDBJ whole genome shotgun (WGS) entry which is preliminary data.</text>
</comment>
<reference evidence="2 3" key="1">
    <citation type="submission" date="2016-02" db="EMBL/GenBank/DDBJ databases">
        <title>Genome sequence of Tissierella creatinophila DSM 6911.</title>
        <authorList>
            <person name="Poehlein A."/>
            <person name="Daniel R."/>
        </authorList>
    </citation>
    <scope>NUCLEOTIDE SEQUENCE [LARGE SCALE GENOMIC DNA]</scope>
    <source>
        <strain evidence="2 3">DSM 6911</strain>
    </source>
</reference>
<dbReference type="EMBL" id="LTDM01000043">
    <property type="protein sequence ID" value="OLS02035.1"/>
    <property type="molecule type" value="Genomic_DNA"/>
</dbReference>
<keyword evidence="1" id="KW-0175">Coiled coil</keyword>
<protein>
    <submittedName>
        <fullName evidence="2">Transposase</fullName>
    </submittedName>
</protein>
<dbReference type="Gene3D" id="1.10.10.60">
    <property type="entry name" value="Homeodomain-like"/>
    <property type="match status" value="1"/>
</dbReference>
<dbReference type="InterPro" id="IPR002514">
    <property type="entry name" value="Transposase_8"/>
</dbReference>
<keyword evidence="3" id="KW-1185">Reference proteome</keyword>
<dbReference type="SUPFAM" id="SSF46689">
    <property type="entry name" value="Homeodomain-like"/>
    <property type="match status" value="1"/>
</dbReference>